<dbReference type="Gene3D" id="3.40.50.150">
    <property type="entry name" value="Vaccinia Virus protein VP39"/>
    <property type="match status" value="1"/>
</dbReference>
<feature type="compositionally biased region" description="Low complexity" evidence="1">
    <location>
        <begin position="286"/>
        <end position="298"/>
    </location>
</feature>
<dbReference type="EMBL" id="CADCWE010000241">
    <property type="protein sequence ID" value="CAA9560502.1"/>
    <property type="molecule type" value="Genomic_DNA"/>
</dbReference>
<feature type="region of interest" description="Disordered" evidence="1">
    <location>
        <begin position="279"/>
        <end position="363"/>
    </location>
</feature>
<name>A0A6J4UYL3_9BACT</name>
<proteinExistence type="predicted"/>
<accession>A0A6J4UYL3</accession>
<dbReference type="SUPFAM" id="SSF53335">
    <property type="entry name" value="S-adenosyl-L-methionine-dependent methyltransferases"/>
    <property type="match status" value="1"/>
</dbReference>
<sequence length="363" mass="39099">MPWQQLGDPGNPENGNASNGGDLCKHTVYLALLDYLLARPPWAEQLRVRECHAGRGMYRIPAGSRRLLERLYAPLGAGAGVLLRDAQRATQTALSVWPDDPARSAWYSGSAVLNGWRLGRADAGRHLLELYEQAADTRAVLRAVFADPGLRPPRMDVRILPEPEPGRSFDGEAYVESNVLAWNPQDLILLDPFAMWRQPKDQARRNRYRRIVERVIARGRLPLAGPLLDVGPCVSGGRRRPGRDGAAGAGWVPGASRAVAPREPAVRPGDLAMGAAVRHVGRRPGFRPGRSSGGASAALRRDRHPSAAARDPIGKPAGYRGCRLTNAEPAVAKTGVPATPPDMRTTSLVAGSEREAPGPRLGG</sequence>
<dbReference type="AlphaFoldDB" id="A0A6J4UYL3"/>
<dbReference type="InterPro" id="IPR029063">
    <property type="entry name" value="SAM-dependent_MTases_sf"/>
</dbReference>
<organism evidence="2">
    <name type="scientific">uncultured Thermomicrobiales bacterium</name>
    <dbReference type="NCBI Taxonomy" id="1645740"/>
    <lineage>
        <taxon>Bacteria</taxon>
        <taxon>Pseudomonadati</taxon>
        <taxon>Thermomicrobiota</taxon>
        <taxon>Thermomicrobia</taxon>
        <taxon>Thermomicrobiales</taxon>
        <taxon>environmental samples</taxon>
    </lineage>
</organism>
<protein>
    <submittedName>
        <fullName evidence="2">Uncharacterized protein</fullName>
    </submittedName>
</protein>
<gene>
    <name evidence="2" type="ORF">AVDCRST_MAG73-3654</name>
</gene>
<evidence type="ECO:0000313" key="2">
    <source>
        <dbReference type="EMBL" id="CAA9560502.1"/>
    </source>
</evidence>
<reference evidence="2" key="1">
    <citation type="submission" date="2020-02" db="EMBL/GenBank/DDBJ databases">
        <authorList>
            <person name="Meier V. D."/>
        </authorList>
    </citation>
    <scope>NUCLEOTIDE SEQUENCE</scope>
    <source>
        <strain evidence="2">AVDCRST_MAG73</strain>
    </source>
</reference>
<evidence type="ECO:0000256" key="1">
    <source>
        <dbReference type="SAM" id="MobiDB-lite"/>
    </source>
</evidence>